<evidence type="ECO:0000259" key="2">
    <source>
        <dbReference type="Pfam" id="PF04909"/>
    </source>
</evidence>
<organism evidence="3 4">
    <name type="scientific">Nocardia callitridis</name>
    <dbReference type="NCBI Taxonomy" id="648753"/>
    <lineage>
        <taxon>Bacteria</taxon>
        <taxon>Bacillati</taxon>
        <taxon>Actinomycetota</taxon>
        <taxon>Actinomycetes</taxon>
        <taxon>Mycobacteriales</taxon>
        <taxon>Nocardiaceae</taxon>
        <taxon>Nocardia</taxon>
    </lineage>
</organism>
<dbReference type="PANTHER" id="PTHR21240:SF28">
    <property type="entry name" value="ISO-OROTATE DECARBOXYLASE (EUROFUNG)"/>
    <property type="match status" value="1"/>
</dbReference>
<evidence type="ECO:0000313" key="3">
    <source>
        <dbReference type="EMBL" id="GAA5046560.1"/>
    </source>
</evidence>
<dbReference type="SUPFAM" id="SSF51556">
    <property type="entry name" value="Metallo-dependent hydrolases"/>
    <property type="match status" value="1"/>
</dbReference>
<dbReference type="Proteomes" id="UP001500603">
    <property type="component" value="Unassembled WGS sequence"/>
</dbReference>
<gene>
    <name evidence="3" type="ORF">GCM10023318_12100</name>
</gene>
<proteinExistence type="predicted"/>
<accession>A0ABP9JX47</accession>
<dbReference type="EMBL" id="BAABJM010000001">
    <property type="protein sequence ID" value="GAA5046560.1"/>
    <property type="molecule type" value="Genomic_DNA"/>
</dbReference>
<name>A0ABP9JX47_9NOCA</name>
<dbReference type="InterPro" id="IPR006680">
    <property type="entry name" value="Amidohydro-rel"/>
</dbReference>
<dbReference type="Pfam" id="PF04909">
    <property type="entry name" value="Amidohydro_2"/>
    <property type="match status" value="1"/>
</dbReference>
<keyword evidence="1" id="KW-0456">Lyase</keyword>
<protein>
    <recommendedName>
        <fullName evidence="2">Amidohydrolase-related domain-containing protein</fullName>
    </recommendedName>
</protein>
<dbReference type="InterPro" id="IPR032465">
    <property type="entry name" value="ACMSD"/>
</dbReference>
<dbReference type="PANTHER" id="PTHR21240">
    <property type="entry name" value="2-AMINO-3-CARBOXYLMUCONATE-6-SEMIALDEHYDE DECARBOXYLASE"/>
    <property type="match status" value="1"/>
</dbReference>
<dbReference type="InterPro" id="IPR032466">
    <property type="entry name" value="Metal_Hydrolase"/>
</dbReference>
<dbReference type="Gene3D" id="3.20.20.140">
    <property type="entry name" value="Metal-dependent hydrolases"/>
    <property type="match status" value="1"/>
</dbReference>
<evidence type="ECO:0000313" key="4">
    <source>
        <dbReference type="Proteomes" id="UP001500603"/>
    </source>
</evidence>
<reference evidence="4" key="1">
    <citation type="journal article" date="2019" name="Int. J. Syst. Evol. Microbiol.">
        <title>The Global Catalogue of Microorganisms (GCM) 10K type strain sequencing project: providing services to taxonomists for standard genome sequencing and annotation.</title>
        <authorList>
            <consortium name="The Broad Institute Genomics Platform"/>
            <consortium name="The Broad Institute Genome Sequencing Center for Infectious Disease"/>
            <person name="Wu L."/>
            <person name="Ma J."/>
        </authorList>
    </citation>
    <scope>NUCLEOTIDE SEQUENCE [LARGE SCALE GENOMIC DNA]</scope>
    <source>
        <strain evidence="4">JCM 18298</strain>
    </source>
</reference>
<keyword evidence="4" id="KW-1185">Reference proteome</keyword>
<evidence type="ECO:0000256" key="1">
    <source>
        <dbReference type="ARBA" id="ARBA00023239"/>
    </source>
</evidence>
<sequence length="188" mass="21219">MTMTTIIGDDIYPSDPRLDPFFAELDRRGAVLYIHPTGCGASSPMINGQGLEWVVGAPIEDSLAVLHLLKADAPRRFPNIRWHIAHLGGDLAFLARRIEDNFEDWHAFESSPMAALRRMWFDAANFHAPALRMIMETFDPKRIMCGSDYPYFRDEKYTRAVEYIKESGLPPAQCADVLGNNAATLYRA</sequence>
<feature type="domain" description="Amidohydrolase-related" evidence="2">
    <location>
        <begin position="12"/>
        <end position="187"/>
    </location>
</feature>
<comment type="caution">
    <text evidence="3">The sequence shown here is derived from an EMBL/GenBank/DDBJ whole genome shotgun (WGS) entry which is preliminary data.</text>
</comment>